<dbReference type="Gene3D" id="3.40.190.10">
    <property type="entry name" value="Periplasmic binding protein-like II"/>
    <property type="match status" value="2"/>
</dbReference>
<keyword evidence="1" id="KW-0732">Signal</keyword>
<dbReference type="InterPro" id="IPR006059">
    <property type="entry name" value="SBP"/>
</dbReference>
<accession>F6FU70</accession>
<gene>
    <name evidence="2" type="ordered locus">Isova_0469</name>
</gene>
<dbReference type="InterPro" id="IPR050490">
    <property type="entry name" value="Bact_solute-bd_prot1"/>
</dbReference>
<keyword evidence="3" id="KW-1185">Reference proteome</keyword>
<sequence length="440" mass="47605">MRITRKAVGAAAATTAVALVLTACGGGGGTTEEPGSGEELNTEEQVTLSMAWWGNDDRAAKYEEAIDLFEEKYPNITVQTQFQAWDDYWTARATEAAGGALPDVVQMDLSYLRQYGGTGQLLDLSGQIGVNLNVDEFDESLLQAGTIEGAQYGIPTSTNTLALFYNQDVLDKVGMEPPAEGYTWDDLDAWIQEVSAAGAGQEPVIYGSGDYSGTFWFFLQWLIQQGVQPFTEDGQLGFDESHMTEWLERVQPLRDAGVLYPIDKAKQIEPLGGFTVNEAAAEMSWDNFLAGYVADSGTENIGMMPMPSGDEGPQQFWKPSMLLSASASTENPEAAAALIDFLVNEPEVGRIFGTSKGVPAVAAQRDAMEVEEGSVDATVVEYEETVADVVTEPAPLPVEGFGAVEAEFKRLSEELQYGNIDVEQFVTDWFAFADSNVGQS</sequence>
<feature type="chain" id="PRO_5003336026" evidence="1">
    <location>
        <begin position="26"/>
        <end position="440"/>
    </location>
</feature>
<dbReference type="RefSeq" id="WP_013837661.1">
    <property type="nucleotide sequence ID" value="NC_015588.1"/>
</dbReference>
<proteinExistence type="predicted"/>
<evidence type="ECO:0000256" key="1">
    <source>
        <dbReference type="SAM" id="SignalP"/>
    </source>
</evidence>
<feature type="signal peptide" evidence="1">
    <location>
        <begin position="1"/>
        <end position="25"/>
    </location>
</feature>
<dbReference type="AlphaFoldDB" id="F6FU70"/>
<dbReference type="eggNOG" id="COG1653">
    <property type="taxonomic scope" value="Bacteria"/>
</dbReference>
<reference evidence="2 3" key="1">
    <citation type="submission" date="2011-05" db="EMBL/GenBank/DDBJ databases">
        <title>Complete sequence of Isoptericola variabilis 225.</title>
        <authorList>
            <consortium name="US DOE Joint Genome Institute"/>
            <person name="Lucas S."/>
            <person name="Han J."/>
            <person name="Lapidus A."/>
            <person name="Cheng J.-F."/>
            <person name="Goodwin L."/>
            <person name="Pitluck S."/>
            <person name="Peters L."/>
            <person name="Mikhailova N."/>
            <person name="Zeytun A."/>
            <person name="Han C."/>
            <person name="Tapia R."/>
            <person name="Land M."/>
            <person name="Hauser L."/>
            <person name="Kyrpides N."/>
            <person name="Ivanova N."/>
            <person name="Pagani I."/>
            <person name="Siebers A."/>
            <person name="Allgaier M."/>
            <person name="Thelen M."/>
            <person name="Hugenholtz P."/>
            <person name="Gladden J."/>
            <person name="Woyke T."/>
        </authorList>
    </citation>
    <scope>NUCLEOTIDE SEQUENCE [LARGE SCALE GENOMIC DNA]</scope>
    <source>
        <strain evidence="3">225</strain>
    </source>
</reference>
<evidence type="ECO:0000313" key="2">
    <source>
        <dbReference type="EMBL" id="AEG43266.1"/>
    </source>
</evidence>
<evidence type="ECO:0000313" key="3">
    <source>
        <dbReference type="Proteomes" id="UP000009236"/>
    </source>
</evidence>
<protein>
    <submittedName>
        <fullName evidence="2">Extracellular solute-binding protein family 1</fullName>
    </submittedName>
</protein>
<dbReference type="Pfam" id="PF01547">
    <property type="entry name" value="SBP_bac_1"/>
    <property type="match status" value="1"/>
</dbReference>
<dbReference type="KEGG" id="iva:Isova_0469"/>
<dbReference type="SUPFAM" id="SSF53850">
    <property type="entry name" value="Periplasmic binding protein-like II"/>
    <property type="match status" value="1"/>
</dbReference>
<dbReference type="Proteomes" id="UP000009236">
    <property type="component" value="Chromosome"/>
</dbReference>
<dbReference type="PANTHER" id="PTHR43649:SF30">
    <property type="entry name" value="ABC TRANSPORTER SUBSTRATE-BINDING PROTEIN"/>
    <property type="match status" value="1"/>
</dbReference>
<dbReference type="PROSITE" id="PS51257">
    <property type="entry name" value="PROKAR_LIPOPROTEIN"/>
    <property type="match status" value="1"/>
</dbReference>
<name>F6FU70_ISOV2</name>
<dbReference type="PANTHER" id="PTHR43649">
    <property type="entry name" value="ARABINOSE-BINDING PROTEIN-RELATED"/>
    <property type="match status" value="1"/>
</dbReference>
<dbReference type="EMBL" id="CP002810">
    <property type="protein sequence ID" value="AEG43266.1"/>
    <property type="molecule type" value="Genomic_DNA"/>
</dbReference>
<dbReference type="CDD" id="cd13585">
    <property type="entry name" value="PBP2_TMBP_like"/>
    <property type="match status" value="1"/>
</dbReference>
<organism evidence="3">
    <name type="scientific">Isoptericola variabilis (strain 225)</name>
    <dbReference type="NCBI Taxonomy" id="743718"/>
    <lineage>
        <taxon>Bacteria</taxon>
        <taxon>Bacillati</taxon>
        <taxon>Actinomycetota</taxon>
        <taxon>Actinomycetes</taxon>
        <taxon>Micrococcales</taxon>
        <taxon>Promicromonosporaceae</taxon>
        <taxon>Isoptericola</taxon>
    </lineage>
</organism>
<dbReference type="HOGENOM" id="CLU_031285_5_0_11"/>
<dbReference type="STRING" id="743718.Isova_0469"/>